<reference evidence="1 2" key="1">
    <citation type="submission" date="2015-06" db="EMBL/GenBank/DDBJ databases">
        <title>Cloning and characterization of the uncialamcin biosynthetic gene cluster.</title>
        <authorList>
            <person name="Yan X."/>
            <person name="Huang T."/>
            <person name="Ge H."/>
            <person name="Shen B."/>
        </authorList>
    </citation>
    <scope>NUCLEOTIDE SEQUENCE [LARGE SCALE GENOMIC DNA]</scope>
    <source>
        <strain evidence="1 2">DCA2648</strain>
    </source>
</reference>
<evidence type="ECO:0000313" key="2">
    <source>
        <dbReference type="Proteomes" id="UP000186455"/>
    </source>
</evidence>
<evidence type="ECO:0000313" key="1">
    <source>
        <dbReference type="EMBL" id="OKH95426.1"/>
    </source>
</evidence>
<evidence type="ECO:0008006" key="3">
    <source>
        <dbReference type="Google" id="ProtNLM"/>
    </source>
</evidence>
<dbReference type="RefSeq" id="WP_073782551.1">
    <property type="nucleotide sequence ID" value="NZ_LFBV01000001.1"/>
</dbReference>
<dbReference type="AlphaFoldDB" id="A0A1Q4VC89"/>
<dbReference type="SUPFAM" id="SSF54060">
    <property type="entry name" value="His-Me finger endonucleases"/>
    <property type="match status" value="1"/>
</dbReference>
<name>A0A1Q4VC89_9ACTN</name>
<sequence length="142" mass="16229">MTEPRKGYRSCTRCGKTRQERFYTPRGRVCSTCRTAARRASSRNARLVATYGISSEDYAVIFAHQGGRCAICRETRSRNLAVDHCHRTEAIRGLLCQRCNGHLLARGARDRPEVLRRAAEYLENYPAWEVLGPRYTYGKDAK</sequence>
<keyword evidence="2" id="KW-1185">Reference proteome</keyword>
<protein>
    <recommendedName>
        <fullName evidence="3">Recombination endonuclease VII</fullName>
    </recommendedName>
</protein>
<proteinExistence type="predicted"/>
<gene>
    <name evidence="1" type="ORF">AB852_00765</name>
</gene>
<comment type="caution">
    <text evidence="1">The sequence shown here is derived from an EMBL/GenBank/DDBJ whole genome shotgun (WGS) entry which is preliminary data.</text>
</comment>
<dbReference type="Gene3D" id="3.40.1800.10">
    <property type="entry name" value="His-Me finger endonucleases"/>
    <property type="match status" value="1"/>
</dbReference>
<dbReference type="InterPro" id="IPR004211">
    <property type="entry name" value="Endonuclease_7"/>
</dbReference>
<dbReference type="Pfam" id="PF02945">
    <property type="entry name" value="Endonuclease_7"/>
    <property type="match status" value="1"/>
</dbReference>
<dbReference type="InterPro" id="IPR038563">
    <property type="entry name" value="Endonuclease_7_sf"/>
</dbReference>
<dbReference type="Proteomes" id="UP000186455">
    <property type="component" value="Unassembled WGS sequence"/>
</dbReference>
<organism evidence="1 2">
    <name type="scientific">Streptomyces uncialis</name>
    <dbReference type="NCBI Taxonomy" id="1048205"/>
    <lineage>
        <taxon>Bacteria</taxon>
        <taxon>Bacillati</taxon>
        <taxon>Actinomycetota</taxon>
        <taxon>Actinomycetes</taxon>
        <taxon>Kitasatosporales</taxon>
        <taxon>Streptomycetaceae</taxon>
        <taxon>Streptomyces</taxon>
    </lineage>
</organism>
<accession>A0A1Q4VC89</accession>
<dbReference type="EMBL" id="LFBV01000001">
    <property type="protein sequence ID" value="OKH95426.1"/>
    <property type="molecule type" value="Genomic_DNA"/>
</dbReference>
<dbReference type="InterPro" id="IPR044925">
    <property type="entry name" value="His-Me_finger_sf"/>
</dbReference>